<name>A0A7X2NLE1_9CLOT</name>
<keyword evidence="1" id="KW-0732">Signal</keyword>
<proteinExistence type="predicted"/>
<feature type="signal peptide" evidence="1">
    <location>
        <begin position="1"/>
        <end position="23"/>
    </location>
</feature>
<keyword evidence="3" id="KW-1185">Reference proteome</keyword>
<organism evidence="2 3">
    <name type="scientific">Clostridium porci</name>
    <dbReference type="NCBI Taxonomy" id="2605778"/>
    <lineage>
        <taxon>Bacteria</taxon>
        <taxon>Bacillati</taxon>
        <taxon>Bacillota</taxon>
        <taxon>Clostridia</taxon>
        <taxon>Eubacteriales</taxon>
        <taxon>Clostridiaceae</taxon>
        <taxon>Clostridium</taxon>
    </lineage>
</organism>
<sequence>MKKLCLSIISFILVMTISVNAFAKPFNPADYTSVDEHSELLPEGVSQSKASEHAVFRGDFFVSADLLITDKGDGNIGALAVAYMQYPVDEVYISIYLDHWDESDERWRQVTYYDAEFYKKDFPDGLITPSVDIVFQKQKKGEYYRLRGAFAAYSLGAVEGFSPTTAGIKLEK</sequence>
<evidence type="ECO:0000313" key="2">
    <source>
        <dbReference type="EMBL" id="MSS36987.1"/>
    </source>
</evidence>
<gene>
    <name evidence="2" type="ORF">FYJ39_10440</name>
</gene>
<accession>A0A7X2NLE1</accession>
<feature type="chain" id="PRO_5031067093" evidence="1">
    <location>
        <begin position="24"/>
        <end position="172"/>
    </location>
</feature>
<dbReference type="AlphaFoldDB" id="A0A7X2NLE1"/>
<dbReference type="RefSeq" id="WP_154472427.1">
    <property type="nucleotide sequence ID" value="NZ_VUMD01000008.1"/>
</dbReference>
<dbReference type="Proteomes" id="UP000429958">
    <property type="component" value="Unassembled WGS sequence"/>
</dbReference>
<evidence type="ECO:0000313" key="3">
    <source>
        <dbReference type="Proteomes" id="UP000429958"/>
    </source>
</evidence>
<dbReference type="EMBL" id="VUMD01000008">
    <property type="protein sequence ID" value="MSS36987.1"/>
    <property type="molecule type" value="Genomic_DNA"/>
</dbReference>
<comment type="caution">
    <text evidence="2">The sequence shown here is derived from an EMBL/GenBank/DDBJ whole genome shotgun (WGS) entry which is preliminary data.</text>
</comment>
<evidence type="ECO:0000256" key="1">
    <source>
        <dbReference type="SAM" id="SignalP"/>
    </source>
</evidence>
<reference evidence="2 3" key="1">
    <citation type="submission" date="2019-08" db="EMBL/GenBank/DDBJ databases">
        <title>In-depth cultivation of the pig gut microbiome towards novel bacterial diversity and tailored functional studies.</title>
        <authorList>
            <person name="Wylensek D."/>
            <person name="Hitch T.C.A."/>
            <person name="Clavel T."/>
        </authorList>
    </citation>
    <scope>NUCLEOTIDE SEQUENCE [LARGE SCALE GENOMIC DNA]</scope>
    <source>
        <strain evidence="2 3">WCA-389-WT-23D1</strain>
    </source>
</reference>
<protein>
    <submittedName>
        <fullName evidence="2">Uncharacterized protein</fullName>
    </submittedName>
</protein>